<evidence type="ECO:0000313" key="2">
    <source>
        <dbReference type="WBParaSite" id="JU765_v2.g13633.t1"/>
    </source>
</evidence>
<protein>
    <submittedName>
        <fullName evidence="2">Uncharacterized protein</fullName>
    </submittedName>
</protein>
<dbReference type="WBParaSite" id="JU765_v2.g13633.t1">
    <property type="protein sequence ID" value="JU765_v2.g13633.t1"/>
    <property type="gene ID" value="JU765_v2.g13633"/>
</dbReference>
<sequence>MKTTDWISSKVLTFSIVNALTMLRKYNSNIVETFLSEVAEFSNKFSIFDKSSVFDAEIAIVLSLLVNDNHVGILNEGGLRILDYAFEK</sequence>
<organism evidence="1 2">
    <name type="scientific">Panagrolaimus sp. JU765</name>
    <dbReference type="NCBI Taxonomy" id="591449"/>
    <lineage>
        <taxon>Eukaryota</taxon>
        <taxon>Metazoa</taxon>
        <taxon>Ecdysozoa</taxon>
        <taxon>Nematoda</taxon>
        <taxon>Chromadorea</taxon>
        <taxon>Rhabditida</taxon>
        <taxon>Tylenchina</taxon>
        <taxon>Panagrolaimomorpha</taxon>
        <taxon>Panagrolaimoidea</taxon>
        <taxon>Panagrolaimidae</taxon>
        <taxon>Panagrolaimus</taxon>
    </lineage>
</organism>
<name>A0AC34Q848_9BILA</name>
<reference evidence="2" key="1">
    <citation type="submission" date="2022-11" db="UniProtKB">
        <authorList>
            <consortium name="WormBaseParasite"/>
        </authorList>
    </citation>
    <scope>IDENTIFICATION</scope>
</reference>
<evidence type="ECO:0000313" key="1">
    <source>
        <dbReference type="Proteomes" id="UP000887576"/>
    </source>
</evidence>
<proteinExistence type="predicted"/>
<dbReference type="Proteomes" id="UP000887576">
    <property type="component" value="Unplaced"/>
</dbReference>
<accession>A0AC34Q848</accession>